<gene>
    <name evidence="2" type="ORF">COCON_G00088230</name>
</gene>
<evidence type="ECO:0000256" key="1">
    <source>
        <dbReference type="SAM" id="MobiDB-lite"/>
    </source>
</evidence>
<comment type="caution">
    <text evidence="2">The sequence shown here is derived from an EMBL/GenBank/DDBJ whole genome shotgun (WGS) entry which is preliminary data.</text>
</comment>
<protein>
    <submittedName>
        <fullName evidence="2">Uncharacterized protein</fullName>
    </submittedName>
</protein>
<dbReference type="AlphaFoldDB" id="A0A9Q1DKG8"/>
<dbReference type="Proteomes" id="UP001152803">
    <property type="component" value="Unassembled WGS sequence"/>
</dbReference>
<dbReference type="OrthoDB" id="8727878at2759"/>
<reference evidence="2" key="1">
    <citation type="journal article" date="2023" name="Science">
        <title>Genome structures resolve the early diversification of teleost fishes.</title>
        <authorList>
            <person name="Parey E."/>
            <person name="Louis A."/>
            <person name="Montfort J."/>
            <person name="Bouchez O."/>
            <person name="Roques C."/>
            <person name="Iampietro C."/>
            <person name="Lluch J."/>
            <person name="Castinel A."/>
            <person name="Donnadieu C."/>
            <person name="Desvignes T."/>
            <person name="Floi Bucao C."/>
            <person name="Jouanno E."/>
            <person name="Wen M."/>
            <person name="Mejri S."/>
            <person name="Dirks R."/>
            <person name="Jansen H."/>
            <person name="Henkel C."/>
            <person name="Chen W.J."/>
            <person name="Zahm M."/>
            <person name="Cabau C."/>
            <person name="Klopp C."/>
            <person name="Thompson A.W."/>
            <person name="Robinson-Rechavi M."/>
            <person name="Braasch I."/>
            <person name="Lecointre G."/>
            <person name="Bobe J."/>
            <person name="Postlethwait J.H."/>
            <person name="Berthelot C."/>
            <person name="Roest Crollius H."/>
            <person name="Guiguen Y."/>
        </authorList>
    </citation>
    <scope>NUCLEOTIDE SEQUENCE</scope>
    <source>
        <strain evidence="2">Concon-B</strain>
    </source>
</reference>
<accession>A0A9Q1DKG8</accession>
<evidence type="ECO:0000313" key="2">
    <source>
        <dbReference type="EMBL" id="KAJ8274198.1"/>
    </source>
</evidence>
<keyword evidence="3" id="KW-1185">Reference proteome</keyword>
<sequence length="194" mass="20831">MYLYRASCNDMPCPRLRGAARPERGASQAAPGACCRAGQRLEPPQERRQLEEFLRAHGLSLWRTGMPYSGAGPVSEGALRGGSPAGSLSRVRAAAKFGDRRGRLVRPLAPRPAIDPVPCGFSSVFVCVHPLRNPPEHSAAAGTFTSGRRFPMVPGSAPDPRTDTDGTAGTERNPLRPEEDEEDSPRAPTSPRHV</sequence>
<dbReference type="EMBL" id="JAFJMO010000006">
    <property type="protein sequence ID" value="KAJ8274198.1"/>
    <property type="molecule type" value="Genomic_DNA"/>
</dbReference>
<evidence type="ECO:0000313" key="3">
    <source>
        <dbReference type="Proteomes" id="UP001152803"/>
    </source>
</evidence>
<organism evidence="2 3">
    <name type="scientific">Conger conger</name>
    <name type="common">Conger eel</name>
    <name type="synonym">Muraena conger</name>
    <dbReference type="NCBI Taxonomy" id="82655"/>
    <lineage>
        <taxon>Eukaryota</taxon>
        <taxon>Metazoa</taxon>
        <taxon>Chordata</taxon>
        <taxon>Craniata</taxon>
        <taxon>Vertebrata</taxon>
        <taxon>Euteleostomi</taxon>
        <taxon>Actinopterygii</taxon>
        <taxon>Neopterygii</taxon>
        <taxon>Teleostei</taxon>
        <taxon>Anguilliformes</taxon>
        <taxon>Congridae</taxon>
        <taxon>Conger</taxon>
    </lineage>
</organism>
<feature type="region of interest" description="Disordered" evidence="1">
    <location>
        <begin position="138"/>
        <end position="194"/>
    </location>
</feature>
<name>A0A9Q1DKG8_CONCO</name>
<proteinExistence type="predicted"/>